<dbReference type="InterPro" id="IPR022641">
    <property type="entry name" value="CheR_N"/>
</dbReference>
<evidence type="ECO:0000259" key="6">
    <source>
        <dbReference type="PROSITE" id="PS50123"/>
    </source>
</evidence>
<evidence type="ECO:0000256" key="2">
    <source>
        <dbReference type="ARBA" id="ARBA00012534"/>
    </source>
</evidence>
<evidence type="ECO:0000256" key="1">
    <source>
        <dbReference type="ARBA" id="ARBA00001541"/>
    </source>
</evidence>
<dbReference type="Gene3D" id="1.10.155.10">
    <property type="entry name" value="Chemotaxis receptor methyltransferase CheR, N-terminal domain"/>
    <property type="match status" value="1"/>
</dbReference>
<dbReference type="SMART" id="SM00138">
    <property type="entry name" value="MeTrc"/>
    <property type="match status" value="1"/>
</dbReference>
<reference evidence="7 8" key="1">
    <citation type="journal article" date="2016" name="Environ. Microbiol.">
        <title>New Methyloceanibacter diversity from North Sea sediments includes methanotroph containing solely the soluble methane monooxygenase.</title>
        <authorList>
            <person name="Vekeman B."/>
            <person name="Kerckhof F.M."/>
            <person name="Cremers G."/>
            <person name="de Vos P."/>
            <person name="Vandamme P."/>
            <person name="Boon N."/>
            <person name="Op den Camp H.J."/>
            <person name="Heylen K."/>
        </authorList>
    </citation>
    <scope>NUCLEOTIDE SEQUENCE [LARGE SCALE GENOMIC DNA]</scope>
    <source>
        <strain evidence="7 8">R-67175</strain>
    </source>
</reference>
<evidence type="ECO:0000313" key="8">
    <source>
        <dbReference type="Proteomes" id="UP000094472"/>
    </source>
</evidence>
<dbReference type="OrthoDB" id="9816309at2"/>
<evidence type="ECO:0000256" key="4">
    <source>
        <dbReference type="ARBA" id="ARBA00022679"/>
    </source>
</evidence>
<name>A0A1E3VSB8_9HYPH</name>
<dbReference type="STRING" id="1774969.AUC69_15525"/>
<evidence type="ECO:0000313" key="7">
    <source>
        <dbReference type="EMBL" id="ODR96171.1"/>
    </source>
</evidence>
<dbReference type="Gene3D" id="3.40.50.150">
    <property type="entry name" value="Vaccinia Virus protein VP39"/>
    <property type="match status" value="1"/>
</dbReference>
<comment type="catalytic activity">
    <reaction evidence="1">
        <text>L-glutamyl-[protein] + S-adenosyl-L-methionine = [protein]-L-glutamate 5-O-methyl ester + S-adenosyl-L-homocysteine</text>
        <dbReference type="Rhea" id="RHEA:24452"/>
        <dbReference type="Rhea" id="RHEA-COMP:10208"/>
        <dbReference type="Rhea" id="RHEA-COMP:10311"/>
        <dbReference type="ChEBI" id="CHEBI:29973"/>
        <dbReference type="ChEBI" id="CHEBI:57856"/>
        <dbReference type="ChEBI" id="CHEBI:59789"/>
        <dbReference type="ChEBI" id="CHEBI:82795"/>
        <dbReference type="EC" id="2.1.1.80"/>
    </reaction>
</comment>
<dbReference type="GO" id="GO:0032259">
    <property type="term" value="P:methylation"/>
    <property type="evidence" value="ECO:0007669"/>
    <property type="project" value="UniProtKB-KW"/>
</dbReference>
<proteinExistence type="predicted"/>
<feature type="domain" description="CheR-type methyltransferase" evidence="6">
    <location>
        <begin position="1"/>
        <end position="138"/>
    </location>
</feature>
<dbReference type="EMBL" id="LPWF01000030">
    <property type="protein sequence ID" value="ODR96171.1"/>
    <property type="molecule type" value="Genomic_DNA"/>
</dbReference>
<accession>A0A1E3VSB8</accession>
<dbReference type="Pfam" id="PF01739">
    <property type="entry name" value="CheR"/>
    <property type="match status" value="1"/>
</dbReference>
<dbReference type="SUPFAM" id="SSF53335">
    <property type="entry name" value="S-adenosyl-L-methionine-dependent methyltransferases"/>
    <property type="match status" value="1"/>
</dbReference>
<dbReference type="Proteomes" id="UP000094472">
    <property type="component" value="Unassembled WGS sequence"/>
</dbReference>
<dbReference type="PANTHER" id="PTHR24422:SF21">
    <property type="entry name" value="CHEMOTAXIS PROTEIN METHYLTRANSFERASE 1"/>
    <property type="match status" value="1"/>
</dbReference>
<dbReference type="AlphaFoldDB" id="A0A1E3VSB8"/>
<evidence type="ECO:0000256" key="3">
    <source>
        <dbReference type="ARBA" id="ARBA00022603"/>
    </source>
</evidence>
<sequence length="168" mass="19272">MMAHEFSLLRRILKERSGIELSEDKMDLVEVKLRPLLNEFEFPSFAHLTLALTKPGADRLRSRVAQTIAVLESYFFRDKTPFNYFSEVMLPRLMARRRASRRIRIWCAAAATGQEPYSLAMLLDEASQKLDGWKVEIVRRTSPKQRCSRLTPGSTASSRCSAASRCRC</sequence>
<dbReference type="InterPro" id="IPR036804">
    <property type="entry name" value="CheR_N_sf"/>
</dbReference>
<keyword evidence="5" id="KW-0949">S-adenosyl-L-methionine</keyword>
<dbReference type="SUPFAM" id="SSF47757">
    <property type="entry name" value="Chemotaxis receptor methyltransferase CheR, N-terminal domain"/>
    <property type="match status" value="1"/>
</dbReference>
<dbReference type="PANTHER" id="PTHR24422">
    <property type="entry name" value="CHEMOTAXIS PROTEIN METHYLTRANSFERASE"/>
    <property type="match status" value="1"/>
</dbReference>
<keyword evidence="8" id="KW-1185">Reference proteome</keyword>
<protein>
    <recommendedName>
        <fullName evidence="2">protein-glutamate O-methyltransferase</fullName>
        <ecNumber evidence="2">2.1.1.80</ecNumber>
    </recommendedName>
</protein>
<comment type="caution">
    <text evidence="7">The sequence shown here is derived from an EMBL/GenBank/DDBJ whole genome shotgun (WGS) entry which is preliminary data.</text>
</comment>
<organism evidence="7 8">
    <name type="scientific">Methyloceanibacter superfactus</name>
    <dbReference type="NCBI Taxonomy" id="1774969"/>
    <lineage>
        <taxon>Bacteria</taxon>
        <taxon>Pseudomonadati</taxon>
        <taxon>Pseudomonadota</taxon>
        <taxon>Alphaproteobacteria</taxon>
        <taxon>Hyphomicrobiales</taxon>
        <taxon>Hyphomicrobiaceae</taxon>
        <taxon>Methyloceanibacter</taxon>
    </lineage>
</organism>
<dbReference type="PROSITE" id="PS50123">
    <property type="entry name" value="CHER"/>
    <property type="match status" value="1"/>
</dbReference>
<dbReference type="EC" id="2.1.1.80" evidence="2"/>
<dbReference type="Pfam" id="PF03705">
    <property type="entry name" value="CheR_N"/>
    <property type="match status" value="1"/>
</dbReference>
<dbReference type="InterPro" id="IPR022642">
    <property type="entry name" value="CheR_C"/>
</dbReference>
<dbReference type="InterPro" id="IPR000780">
    <property type="entry name" value="CheR_MeTrfase"/>
</dbReference>
<dbReference type="InterPro" id="IPR029063">
    <property type="entry name" value="SAM-dependent_MTases_sf"/>
</dbReference>
<dbReference type="GO" id="GO:0008983">
    <property type="term" value="F:protein-glutamate O-methyltransferase activity"/>
    <property type="evidence" value="ECO:0007669"/>
    <property type="project" value="UniProtKB-EC"/>
</dbReference>
<keyword evidence="4" id="KW-0808">Transferase</keyword>
<evidence type="ECO:0000256" key="5">
    <source>
        <dbReference type="ARBA" id="ARBA00022691"/>
    </source>
</evidence>
<keyword evidence="3" id="KW-0489">Methyltransferase</keyword>
<dbReference type="InterPro" id="IPR050903">
    <property type="entry name" value="Bact_Chemotaxis_MeTrfase"/>
</dbReference>
<dbReference type="PRINTS" id="PR00996">
    <property type="entry name" value="CHERMTFRASE"/>
</dbReference>
<gene>
    <name evidence="7" type="ORF">AUC69_15525</name>
</gene>